<evidence type="ECO:0000313" key="3">
    <source>
        <dbReference type="Proteomes" id="UP001595923"/>
    </source>
</evidence>
<dbReference type="InterPro" id="IPR007396">
    <property type="entry name" value="TR_PAI2-type"/>
</dbReference>
<sequence>MTMEVDDRMHTFPSYAADDPRLAAALVREHPFTLLVSGGEVPVATHTPVIPEPGGGAVTSFVGTTLLGHVARANPHWRLFEEHPRVLVVFSGPHGYVSPTTYDADPTAPTWNYAAVHLTGTVEPITDDTGALRVVEETVRAMESRRSPAWDMAPSRELFHRIIGGVAAFRIHVETQQSTFKLSQDLEAPIRHRVRDEFADGDHPNPPLADLMTRADPRYDAPPDH</sequence>
<dbReference type="InterPro" id="IPR012349">
    <property type="entry name" value="Split_barrel_FMN-bd"/>
</dbReference>
<name>A0ABV9E1T1_9ACTN</name>
<dbReference type="Proteomes" id="UP001595923">
    <property type="component" value="Unassembled WGS sequence"/>
</dbReference>
<gene>
    <name evidence="2" type="ORF">ACFO4E_20080</name>
</gene>
<dbReference type="EMBL" id="JBHSFQ010000021">
    <property type="protein sequence ID" value="MFC4564165.1"/>
    <property type="molecule type" value="Genomic_DNA"/>
</dbReference>
<dbReference type="Pfam" id="PF04299">
    <property type="entry name" value="FMN_bind_2"/>
    <property type="match status" value="1"/>
</dbReference>
<dbReference type="RefSeq" id="WP_378577039.1">
    <property type="nucleotide sequence ID" value="NZ_JBHSFQ010000021.1"/>
</dbReference>
<accession>A0ABV9E1T1</accession>
<protein>
    <submittedName>
        <fullName evidence="2">FMN-binding negative transcriptional regulator</fullName>
    </submittedName>
</protein>
<proteinExistence type="predicted"/>
<evidence type="ECO:0000313" key="2">
    <source>
        <dbReference type="EMBL" id="MFC4564165.1"/>
    </source>
</evidence>
<organism evidence="2 3">
    <name type="scientific">Nocardiopsis mangrovi</name>
    <dbReference type="NCBI Taxonomy" id="1179818"/>
    <lineage>
        <taxon>Bacteria</taxon>
        <taxon>Bacillati</taxon>
        <taxon>Actinomycetota</taxon>
        <taxon>Actinomycetes</taxon>
        <taxon>Streptosporangiales</taxon>
        <taxon>Nocardiopsidaceae</taxon>
        <taxon>Nocardiopsis</taxon>
    </lineage>
</organism>
<feature type="region of interest" description="Disordered" evidence="1">
    <location>
        <begin position="196"/>
        <end position="225"/>
    </location>
</feature>
<dbReference type="PANTHER" id="PTHR35802">
    <property type="entry name" value="PROTEASE SYNTHASE AND SPORULATION PROTEIN PAI 2"/>
    <property type="match status" value="1"/>
</dbReference>
<feature type="compositionally biased region" description="Basic and acidic residues" evidence="1">
    <location>
        <begin position="213"/>
        <end position="225"/>
    </location>
</feature>
<dbReference type="PANTHER" id="PTHR35802:SF1">
    <property type="entry name" value="PROTEASE SYNTHASE AND SPORULATION PROTEIN PAI 2"/>
    <property type="match status" value="1"/>
</dbReference>
<evidence type="ECO:0000256" key="1">
    <source>
        <dbReference type="SAM" id="MobiDB-lite"/>
    </source>
</evidence>
<dbReference type="SUPFAM" id="SSF50475">
    <property type="entry name" value="FMN-binding split barrel"/>
    <property type="match status" value="1"/>
</dbReference>
<reference evidence="3" key="1">
    <citation type="journal article" date="2019" name="Int. J. Syst. Evol. Microbiol.">
        <title>The Global Catalogue of Microorganisms (GCM) 10K type strain sequencing project: providing services to taxonomists for standard genome sequencing and annotation.</title>
        <authorList>
            <consortium name="The Broad Institute Genomics Platform"/>
            <consortium name="The Broad Institute Genome Sequencing Center for Infectious Disease"/>
            <person name="Wu L."/>
            <person name="Ma J."/>
        </authorList>
    </citation>
    <scope>NUCLEOTIDE SEQUENCE [LARGE SCALE GENOMIC DNA]</scope>
    <source>
        <strain evidence="3">XZYJ18</strain>
    </source>
</reference>
<keyword evidence="3" id="KW-1185">Reference proteome</keyword>
<dbReference type="PIRSF" id="PIRSF010372">
    <property type="entry name" value="PaiB"/>
    <property type="match status" value="1"/>
</dbReference>
<comment type="caution">
    <text evidence="2">The sequence shown here is derived from an EMBL/GenBank/DDBJ whole genome shotgun (WGS) entry which is preliminary data.</text>
</comment>
<dbReference type="Gene3D" id="2.30.110.10">
    <property type="entry name" value="Electron Transport, Fmn-binding Protein, Chain A"/>
    <property type="match status" value="1"/>
</dbReference>